<dbReference type="InterPro" id="IPR010982">
    <property type="entry name" value="Lambda_DNA-bd_dom_sf"/>
</dbReference>
<name>A0A373F7R8_COMTE</name>
<evidence type="ECO:0000313" key="2">
    <source>
        <dbReference type="EMBL" id="RGE39499.1"/>
    </source>
</evidence>
<dbReference type="Gene3D" id="1.10.260.40">
    <property type="entry name" value="lambda repressor-like DNA-binding domains"/>
    <property type="match status" value="1"/>
</dbReference>
<evidence type="ECO:0000259" key="1">
    <source>
        <dbReference type="PROSITE" id="PS50943"/>
    </source>
</evidence>
<dbReference type="GO" id="GO:0003677">
    <property type="term" value="F:DNA binding"/>
    <property type="evidence" value="ECO:0007669"/>
    <property type="project" value="InterPro"/>
</dbReference>
<dbReference type="OrthoDB" id="6006530at2"/>
<evidence type="ECO:0000313" key="3">
    <source>
        <dbReference type="Proteomes" id="UP000261948"/>
    </source>
</evidence>
<dbReference type="SUPFAM" id="SSF47413">
    <property type="entry name" value="lambda repressor-like DNA-binding domains"/>
    <property type="match status" value="1"/>
</dbReference>
<dbReference type="Proteomes" id="UP000261948">
    <property type="component" value="Unassembled WGS sequence"/>
</dbReference>
<dbReference type="EMBL" id="QURR01000050">
    <property type="protein sequence ID" value="RGE39499.1"/>
    <property type="molecule type" value="Genomic_DNA"/>
</dbReference>
<dbReference type="CDD" id="cd00093">
    <property type="entry name" value="HTH_XRE"/>
    <property type="match status" value="1"/>
</dbReference>
<dbReference type="AlphaFoldDB" id="A0A373F7R8"/>
<dbReference type="PROSITE" id="PS50943">
    <property type="entry name" value="HTH_CROC1"/>
    <property type="match status" value="1"/>
</dbReference>
<gene>
    <name evidence="2" type="ORF">DZC30_21805</name>
</gene>
<sequence length="116" mass="12889">MSDADEQWGARLKQARLAAGLSQKMLGIEAGIDAFVASTRINRYELGIHKPDLLTVRKLAEVLKVPVAFFYADTDDEIAELLFQYGKADEEVRLRIQALLAKRACPNFCVNGADFS</sequence>
<dbReference type="InterPro" id="IPR052345">
    <property type="entry name" value="Rad_response_metalloprotease"/>
</dbReference>
<dbReference type="Pfam" id="PF01381">
    <property type="entry name" value="HTH_3"/>
    <property type="match status" value="1"/>
</dbReference>
<comment type="caution">
    <text evidence="2">The sequence shown here is derived from an EMBL/GenBank/DDBJ whole genome shotgun (WGS) entry which is preliminary data.</text>
</comment>
<dbReference type="SMART" id="SM00530">
    <property type="entry name" value="HTH_XRE"/>
    <property type="match status" value="1"/>
</dbReference>
<reference evidence="2 3" key="1">
    <citation type="submission" date="2018-08" db="EMBL/GenBank/DDBJ databases">
        <title>Comamonas testosteroni strain SWCO2.</title>
        <authorList>
            <person name="Jiang N."/>
            <person name="Zhang X.Z."/>
        </authorList>
    </citation>
    <scope>NUCLEOTIDE SEQUENCE [LARGE SCALE GENOMIC DNA]</scope>
    <source>
        <strain evidence="2 3">SWCO2</strain>
    </source>
</reference>
<accession>A0A373F7R8</accession>
<feature type="domain" description="HTH cro/C1-type" evidence="1">
    <location>
        <begin position="12"/>
        <end position="70"/>
    </location>
</feature>
<proteinExistence type="predicted"/>
<dbReference type="InterPro" id="IPR001387">
    <property type="entry name" value="Cro/C1-type_HTH"/>
</dbReference>
<dbReference type="PANTHER" id="PTHR43236:SF2">
    <property type="entry name" value="BLL0069 PROTEIN"/>
    <property type="match status" value="1"/>
</dbReference>
<dbReference type="PANTHER" id="PTHR43236">
    <property type="entry name" value="ANTITOXIN HIGA1"/>
    <property type="match status" value="1"/>
</dbReference>
<keyword evidence="3" id="KW-1185">Reference proteome</keyword>
<organism evidence="2 3">
    <name type="scientific">Comamonas testosteroni</name>
    <name type="common">Pseudomonas testosteroni</name>
    <dbReference type="NCBI Taxonomy" id="285"/>
    <lineage>
        <taxon>Bacteria</taxon>
        <taxon>Pseudomonadati</taxon>
        <taxon>Pseudomonadota</taxon>
        <taxon>Betaproteobacteria</taxon>
        <taxon>Burkholderiales</taxon>
        <taxon>Comamonadaceae</taxon>
        <taxon>Comamonas</taxon>
    </lineage>
</organism>
<protein>
    <submittedName>
        <fullName evidence="2">XRE family transcriptional regulator</fullName>
    </submittedName>
</protein>